<organism evidence="7 8">
    <name type="scientific">Trichomonas vaginalis (strain ATCC PRA-98 / G3)</name>
    <dbReference type="NCBI Taxonomy" id="412133"/>
    <lineage>
        <taxon>Eukaryota</taxon>
        <taxon>Metamonada</taxon>
        <taxon>Parabasalia</taxon>
        <taxon>Trichomonadida</taxon>
        <taxon>Trichomonadidae</taxon>
        <taxon>Trichomonas</taxon>
    </lineage>
</organism>
<evidence type="ECO:0000256" key="3">
    <source>
        <dbReference type="ARBA" id="ARBA00022737"/>
    </source>
</evidence>
<dbReference type="eggNOG" id="ENOG502QQFE">
    <property type="taxonomic scope" value="Eukaryota"/>
</dbReference>
<name>A2EVQ0_TRIV3</name>
<keyword evidence="4" id="KW-0969">Cilium</keyword>
<dbReference type="Pfam" id="PF12799">
    <property type="entry name" value="LRR_4"/>
    <property type="match status" value="2"/>
</dbReference>
<dbReference type="SMART" id="SM00365">
    <property type="entry name" value="LRR_SD22"/>
    <property type="match status" value="4"/>
</dbReference>
<evidence type="ECO:0000256" key="5">
    <source>
        <dbReference type="ARBA" id="ARBA00023273"/>
    </source>
</evidence>
<dbReference type="PANTHER" id="PTHR45973">
    <property type="entry name" value="PROTEIN PHOSPHATASE 1 REGULATORY SUBUNIT SDS22-RELATED"/>
    <property type="match status" value="1"/>
</dbReference>
<dbReference type="InterPro" id="IPR032675">
    <property type="entry name" value="LRR_dom_sf"/>
</dbReference>
<dbReference type="OrthoDB" id="1904536at2759"/>
<proteinExistence type="predicted"/>
<dbReference type="InterPro" id="IPR050576">
    <property type="entry name" value="Cilia_flagella_integrity"/>
</dbReference>
<reference evidence="7" key="1">
    <citation type="submission" date="2006-10" db="EMBL/GenBank/DDBJ databases">
        <authorList>
            <person name="Amadeo P."/>
            <person name="Zhao Q."/>
            <person name="Wortman J."/>
            <person name="Fraser-Liggett C."/>
            <person name="Carlton J."/>
        </authorList>
    </citation>
    <scope>NUCLEOTIDE SEQUENCE</scope>
    <source>
        <strain evidence="7">G3</strain>
    </source>
</reference>
<dbReference type="PROSITE" id="PS51450">
    <property type="entry name" value="LRR"/>
    <property type="match status" value="4"/>
</dbReference>
<dbReference type="KEGG" id="tva:4761102"/>
<reference evidence="7" key="2">
    <citation type="journal article" date="2007" name="Science">
        <title>Draft genome sequence of the sexually transmitted pathogen Trichomonas vaginalis.</title>
        <authorList>
            <person name="Carlton J.M."/>
            <person name="Hirt R.P."/>
            <person name="Silva J.C."/>
            <person name="Delcher A.L."/>
            <person name="Schatz M."/>
            <person name="Zhao Q."/>
            <person name="Wortman J.R."/>
            <person name="Bidwell S.L."/>
            <person name="Alsmark U.C.M."/>
            <person name="Besteiro S."/>
            <person name="Sicheritz-Ponten T."/>
            <person name="Noel C.J."/>
            <person name="Dacks J.B."/>
            <person name="Foster P.G."/>
            <person name="Simillion C."/>
            <person name="Van de Peer Y."/>
            <person name="Miranda-Saavedra D."/>
            <person name="Barton G.J."/>
            <person name="Westrop G.D."/>
            <person name="Mueller S."/>
            <person name="Dessi D."/>
            <person name="Fiori P.L."/>
            <person name="Ren Q."/>
            <person name="Paulsen I."/>
            <person name="Zhang H."/>
            <person name="Bastida-Corcuera F.D."/>
            <person name="Simoes-Barbosa A."/>
            <person name="Brown M.T."/>
            <person name="Hayes R.D."/>
            <person name="Mukherjee M."/>
            <person name="Okumura C.Y."/>
            <person name="Schneider R."/>
            <person name="Smith A.J."/>
            <person name="Vanacova S."/>
            <person name="Villalvazo M."/>
            <person name="Haas B.J."/>
            <person name="Pertea M."/>
            <person name="Feldblyum T.V."/>
            <person name="Utterback T.R."/>
            <person name="Shu C.L."/>
            <person name="Osoegawa K."/>
            <person name="de Jong P.J."/>
            <person name="Hrdy I."/>
            <person name="Horvathova L."/>
            <person name="Zubacova Z."/>
            <person name="Dolezal P."/>
            <person name="Malik S.B."/>
            <person name="Logsdon J.M. Jr."/>
            <person name="Henze K."/>
            <person name="Gupta A."/>
            <person name="Wang C.C."/>
            <person name="Dunne R.L."/>
            <person name="Upcroft J.A."/>
            <person name="Upcroft P."/>
            <person name="White O."/>
            <person name="Salzberg S.L."/>
            <person name="Tang P."/>
            <person name="Chiu C.-H."/>
            <person name="Lee Y.-S."/>
            <person name="Embley T.M."/>
            <person name="Coombs G.H."/>
            <person name="Mottram J.C."/>
            <person name="Tachezy J."/>
            <person name="Fraser-Liggett C.M."/>
            <person name="Johnson P.J."/>
        </authorList>
    </citation>
    <scope>NUCLEOTIDE SEQUENCE [LARGE SCALE GENOMIC DNA]</scope>
    <source>
        <strain evidence="7">G3</strain>
    </source>
</reference>
<dbReference type="InParanoid" id="A2EVQ0"/>
<evidence type="ECO:0000256" key="4">
    <source>
        <dbReference type="ARBA" id="ARBA00023069"/>
    </source>
</evidence>
<dbReference type="RefSeq" id="XP_001315483.1">
    <property type="nucleotide sequence ID" value="XM_001315448.1"/>
</dbReference>
<keyword evidence="8" id="KW-1185">Reference proteome</keyword>
<dbReference type="SUPFAM" id="SSF52075">
    <property type="entry name" value="Outer arm dynein light chain 1"/>
    <property type="match status" value="1"/>
</dbReference>
<keyword evidence="3" id="KW-0677">Repeat</keyword>
<comment type="subcellular location">
    <subcellularLocation>
        <location evidence="1">Cell projection</location>
        <location evidence="1">Cilium</location>
    </subcellularLocation>
</comment>
<dbReference type="SMR" id="A2EVQ0"/>
<dbReference type="VEuPathDB" id="TrichDB:TVAG_299230"/>
<gene>
    <name evidence="7" type="ORF">TVAG_299230</name>
</gene>
<dbReference type="VEuPathDB" id="TrichDB:TVAGG3_0414450"/>
<sequence length="353" mass="40233">MSYFEEEEDDGKPITKKAIRESLKKNSGYVSSPELNDVLYLHYRSFTRIKNLDPFINLKALWLNNNAISVIEGLSNLKNLACLYLQNNIIEELSGLEGLYSLKTLVVSNNFISNISGLSGCPNLTTLEIDHNRLKQPESLSGLADVPELTVLNMTDNGMEDEKFSEYLQKLPKLRVLRNTGNPVTRNMDNYRRKLISMNKELRFLDDSPIELDERRLVNAWVQGGPQAEKSMREQIKQEKLQQQDQNRIKFRNMQRKAVIEAGQSLKDHPELWSSDEDASESSSGGNLFTMSSDERFFVTTGANDETKDESVPSSPLKFEEDNKGTETSKITIVSEEKFDENVSDKFNVDELD</sequence>
<dbReference type="OMA" id="HNCIEDE"/>
<dbReference type="PANTHER" id="PTHR45973:SF9">
    <property type="entry name" value="LEUCINE-RICH REPEAT-CONTAINING PROTEIN 46"/>
    <property type="match status" value="1"/>
</dbReference>
<keyword evidence="2" id="KW-0433">Leucine-rich repeat</keyword>
<dbReference type="EMBL" id="DS113510">
    <property type="protein sequence ID" value="EAY03260.1"/>
    <property type="molecule type" value="Genomic_DNA"/>
</dbReference>
<evidence type="ECO:0000313" key="8">
    <source>
        <dbReference type="Proteomes" id="UP000001542"/>
    </source>
</evidence>
<dbReference type="STRING" id="5722.A2EVQ0"/>
<dbReference type="Gene3D" id="3.80.10.10">
    <property type="entry name" value="Ribonuclease Inhibitor"/>
    <property type="match status" value="2"/>
</dbReference>
<feature type="compositionally biased region" description="Basic and acidic residues" evidence="6">
    <location>
        <begin position="318"/>
        <end position="327"/>
    </location>
</feature>
<dbReference type="Proteomes" id="UP000001542">
    <property type="component" value="Unassembled WGS sequence"/>
</dbReference>
<accession>A2EVQ0</accession>
<evidence type="ECO:0000256" key="2">
    <source>
        <dbReference type="ARBA" id="ARBA00022614"/>
    </source>
</evidence>
<dbReference type="AlphaFoldDB" id="A2EVQ0"/>
<protein>
    <submittedName>
        <fullName evidence="7">Leucine Rich Repeat family protein</fullName>
    </submittedName>
</protein>
<evidence type="ECO:0000256" key="1">
    <source>
        <dbReference type="ARBA" id="ARBA00004138"/>
    </source>
</evidence>
<dbReference type="InterPro" id="IPR025875">
    <property type="entry name" value="Leu-rich_rpt_4"/>
</dbReference>
<evidence type="ECO:0000313" key="7">
    <source>
        <dbReference type="EMBL" id="EAY03260.1"/>
    </source>
</evidence>
<evidence type="ECO:0000256" key="6">
    <source>
        <dbReference type="SAM" id="MobiDB-lite"/>
    </source>
</evidence>
<feature type="region of interest" description="Disordered" evidence="6">
    <location>
        <begin position="268"/>
        <end position="332"/>
    </location>
</feature>
<keyword evidence="5" id="KW-0966">Cell projection</keyword>
<dbReference type="InterPro" id="IPR001611">
    <property type="entry name" value="Leu-rich_rpt"/>
</dbReference>